<evidence type="ECO:0000313" key="1">
    <source>
        <dbReference type="EMBL" id="EKC45205.1"/>
    </source>
</evidence>
<feature type="non-terminal residue" evidence="1">
    <location>
        <position position="149"/>
    </location>
</feature>
<dbReference type="AlphaFoldDB" id="K1RUL1"/>
<name>K1RUL1_9ZZZZ</name>
<sequence>MPQFDIVVTDTVAVRGGIPCRFQYAFTSIANADEAPALQAIQESNMLYFFGLEHFQGGVQEAVDWSIGQFMDEYIGTLDESVPQWETEMEMAVESEARVVDTLLVYTISSSNYTGGAHGMYSINCHNYSIAGGYELALSDLFDAARQEA</sequence>
<dbReference type="EMBL" id="AJWZ01011455">
    <property type="protein sequence ID" value="EKC45205.1"/>
    <property type="molecule type" value="Genomic_DNA"/>
</dbReference>
<dbReference type="Gene3D" id="3.30.565.40">
    <property type="entry name" value="Fervidobacterium nodosum Rt17-B1 like"/>
    <property type="match status" value="1"/>
</dbReference>
<comment type="caution">
    <text evidence="1">The sequence shown here is derived from an EMBL/GenBank/DDBJ whole genome shotgun (WGS) entry which is preliminary data.</text>
</comment>
<gene>
    <name evidence="1" type="ORF">OBE_17017</name>
</gene>
<protein>
    <submittedName>
        <fullName evidence="1">Uncharacterized protein</fullName>
    </submittedName>
</protein>
<reference evidence="1" key="1">
    <citation type="journal article" date="2013" name="Environ. Microbiol.">
        <title>Microbiota from the distal guts of lean and obese adolescents exhibit partial functional redundancy besides clear differences in community structure.</title>
        <authorList>
            <person name="Ferrer M."/>
            <person name="Ruiz A."/>
            <person name="Lanza F."/>
            <person name="Haange S.B."/>
            <person name="Oberbach A."/>
            <person name="Till H."/>
            <person name="Bargiela R."/>
            <person name="Campoy C."/>
            <person name="Segura M.T."/>
            <person name="Richter M."/>
            <person name="von Bergen M."/>
            <person name="Seifert J."/>
            <person name="Suarez A."/>
        </authorList>
    </citation>
    <scope>NUCLEOTIDE SEQUENCE</scope>
</reference>
<accession>K1RUL1</accession>
<proteinExistence type="predicted"/>
<organism evidence="1">
    <name type="scientific">human gut metagenome</name>
    <dbReference type="NCBI Taxonomy" id="408170"/>
    <lineage>
        <taxon>unclassified sequences</taxon>
        <taxon>metagenomes</taxon>
        <taxon>organismal metagenomes</taxon>
    </lineage>
</organism>